<gene>
    <name evidence="3" type="ORF">BVC80_881g73</name>
</gene>
<keyword evidence="1" id="KW-0106">Calcium</keyword>
<dbReference type="PANTHER" id="PTHR34574:SF12">
    <property type="entry name" value="CALCIUM-BINDING EF HAND FAMILY PROTEIN"/>
    <property type="match status" value="1"/>
</dbReference>
<evidence type="ECO:0000256" key="1">
    <source>
        <dbReference type="ARBA" id="ARBA00022837"/>
    </source>
</evidence>
<dbReference type="PROSITE" id="PS50222">
    <property type="entry name" value="EF_HAND_2"/>
    <property type="match status" value="2"/>
</dbReference>
<feature type="domain" description="EF-hand" evidence="2">
    <location>
        <begin position="20"/>
        <end position="55"/>
    </location>
</feature>
<dbReference type="OrthoDB" id="186625at2759"/>
<reference evidence="3 4" key="1">
    <citation type="journal article" date="2017" name="Mol. Plant">
        <title>The Genome of Medicinal Plant Macleaya cordata Provides New Insights into Benzylisoquinoline Alkaloids Metabolism.</title>
        <authorList>
            <person name="Liu X."/>
            <person name="Liu Y."/>
            <person name="Huang P."/>
            <person name="Ma Y."/>
            <person name="Qing Z."/>
            <person name="Tang Q."/>
            <person name="Cao H."/>
            <person name="Cheng P."/>
            <person name="Zheng Y."/>
            <person name="Yuan Z."/>
            <person name="Zhou Y."/>
            <person name="Liu J."/>
            <person name="Tang Z."/>
            <person name="Zhuo Y."/>
            <person name="Zhang Y."/>
            <person name="Yu L."/>
            <person name="Huang J."/>
            <person name="Yang P."/>
            <person name="Peng Q."/>
            <person name="Zhang J."/>
            <person name="Jiang W."/>
            <person name="Zhang Z."/>
            <person name="Lin K."/>
            <person name="Ro D.K."/>
            <person name="Chen X."/>
            <person name="Xiong X."/>
            <person name="Shang Y."/>
            <person name="Huang S."/>
            <person name="Zeng J."/>
        </authorList>
    </citation>
    <scope>NUCLEOTIDE SEQUENCE [LARGE SCALE GENOMIC DNA]</scope>
    <source>
        <strain evidence="4">cv. BLH2017</strain>
        <tissue evidence="3">Root</tissue>
    </source>
</reference>
<evidence type="ECO:0000259" key="2">
    <source>
        <dbReference type="PROSITE" id="PS50222"/>
    </source>
</evidence>
<dbReference type="PROSITE" id="PS00018">
    <property type="entry name" value="EF_HAND_1"/>
    <property type="match status" value="2"/>
</dbReference>
<dbReference type="STRING" id="56857.A0A200RDC4"/>
<dbReference type="SUPFAM" id="SSF47473">
    <property type="entry name" value="EF-hand"/>
    <property type="match status" value="1"/>
</dbReference>
<keyword evidence="4" id="KW-1185">Reference proteome</keyword>
<protein>
    <submittedName>
        <fullName evidence="3">EF-hand domain</fullName>
    </submittedName>
</protein>
<dbReference type="InterPro" id="IPR018247">
    <property type="entry name" value="EF_Hand_1_Ca_BS"/>
</dbReference>
<dbReference type="Gene3D" id="1.10.238.10">
    <property type="entry name" value="EF-hand"/>
    <property type="match status" value="1"/>
</dbReference>
<proteinExistence type="predicted"/>
<dbReference type="GO" id="GO:0005509">
    <property type="term" value="F:calcium ion binding"/>
    <property type="evidence" value="ECO:0007669"/>
    <property type="project" value="InterPro"/>
</dbReference>
<dbReference type="SMART" id="SM00054">
    <property type="entry name" value="EFh"/>
    <property type="match status" value="2"/>
</dbReference>
<comment type="caution">
    <text evidence="3">The sequence shown here is derived from an EMBL/GenBank/DDBJ whole genome shotgun (WGS) entry which is preliminary data.</text>
</comment>
<dbReference type="InParanoid" id="A0A200RDC4"/>
<sequence length="133" mass="14387">MSVAVLNGLTVKSFVEDGEAFNKCVNEHFKDLDVNGDGVLTRSELRKGFDSLLSAGNDAGSTEEEMSNLYDIVFEKFDSDKSGTVDLEEFRSEMKEIMLAVASGIGDTPVQVALGSDSFLMKAVEHELAKRGG</sequence>
<dbReference type="OMA" id="SLMTEIM"/>
<dbReference type="AlphaFoldDB" id="A0A200RDC4"/>
<evidence type="ECO:0000313" key="3">
    <source>
        <dbReference type="EMBL" id="OVA20708.1"/>
    </source>
</evidence>
<feature type="domain" description="EF-hand" evidence="2">
    <location>
        <begin position="65"/>
        <end position="100"/>
    </location>
</feature>
<dbReference type="Pfam" id="PF13499">
    <property type="entry name" value="EF-hand_7"/>
    <property type="match status" value="1"/>
</dbReference>
<dbReference type="InterPro" id="IPR002048">
    <property type="entry name" value="EF_hand_dom"/>
</dbReference>
<dbReference type="InterPro" id="IPR011992">
    <property type="entry name" value="EF-hand-dom_pair"/>
</dbReference>
<dbReference type="EMBL" id="MVGT01000059">
    <property type="protein sequence ID" value="OVA20708.1"/>
    <property type="molecule type" value="Genomic_DNA"/>
</dbReference>
<accession>A0A200RDC4</accession>
<dbReference type="CDD" id="cd00051">
    <property type="entry name" value="EFh"/>
    <property type="match status" value="1"/>
</dbReference>
<dbReference type="Proteomes" id="UP000195402">
    <property type="component" value="Unassembled WGS sequence"/>
</dbReference>
<evidence type="ECO:0000313" key="4">
    <source>
        <dbReference type="Proteomes" id="UP000195402"/>
    </source>
</evidence>
<organism evidence="3 4">
    <name type="scientific">Macleaya cordata</name>
    <name type="common">Five-seeded plume-poppy</name>
    <name type="synonym">Bocconia cordata</name>
    <dbReference type="NCBI Taxonomy" id="56857"/>
    <lineage>
        <taxon>Eukaryota</taxon>
        <taxon>Viridiplantae</taxon>
        <taxon>Streptophyta</taxon>
        <taxon>Embryophyta</taxon>
        <taxon>Tracheophyta</taxon>
        <taxon>Spermatophyta</taxon>
        <taxon>Magnoliopsida</taxon>
        <taxon>Ranunculales</taxon>
        <taxon>Papaveraceae</taxon>
        <taxon>Papaveroideae</taxon>
        <taxon>Macleaya</taxon>
    </lineage>
</organism>
<name>A0A200RDC4_MACCD</name>
<dbReference type="PANTHER" id="PTHR34574">
    <property type="entry name" value="CALCIUM-BINDING EF-HAND FAMILY PROTEIN-RELATED"/>
    <property type="match status" value="1"/>
</dbReference>